<feature type="transmembrane region" description="Helical" evidence="16">
    <location>
        <begin position="194"/>
        <end position="214"/>
    </location>
</feature>
<feature type="transmembrane region" description="Helical" evidence="16">
    <location>
        <begin position="220"/>
        <end position="241"/>
    </location>
</feature>
<dbReference type="AlphaFoldDB" id="A0A1I8F562"/>
<evidence type="ECO:0000256" key="15">
    <source>
        <dbReference type="SAM" id="MobiDB-lite"/>
    </source>
</evidence>
<comment type="catalytic activity">
    <reaction evidence="14">
        <text>a 6-(alpha-D-glucosaminyl)-1-(1,2-diacyl-sn-glycero-3-phospho)-1D-myo-inositol(in) = a 6-(alpha-D-glucosaminyl)-1-(1,2-diacyl-sn-glycero-3-phospho)-1D-myo-inositol(out)</text>
        <dbReference type="Rhea" id="RHEA:71491"/>
        <dbReference type="ChEBI" id="CHEBI:57997"/>
    </reaction>
</comment>
<reference evidence="18" key="1">
    <citation type="submission" date="2016-11" db="UniProtKB">
        <authorList>
            <consortium name="WormBaseParasite"/>
        </authorList>
    </citation>
    <scope>IDENTIFICATION</scope>
</reference>
<keyword evidence="17" id="KW-1185">Reference proteome</keyword>
<comment type="catalytic activity">
    <reaction evidence="7">
        <text>a 1,2-diacyl-sn-glycero-3-phosphocholine(in) = a 1,2-diacyl-sn-glycero-3-phosphocholine(out)</text>
        <dbReference type="Rhea" id="RHEA:38571"/>
        <dbReference type="ChEBI" id="CHEBI:57643"/>
    </reaction>
</comment>
<dbReference type="PANTHER" id="PTHR21347:SF0">
    <property type="entry name" value="LIPID SCRAMBLASE CLPTM1L"/>
    <property type="match status" value="1"/>
</dbReference>
<evidence type="ECO:0000256" key="12">
    <source>
        <dbReference type="ARBA" id="ARBA00043155"/>
    </source>
</evidence>
<feature type="region of interest" description="Disordered" evidence="15">
    <location>
        <begin position="317"/>
        <end position="390"/>
    </location>
</feature>
<dbReference type="InterPro" id="IPR008429">
    <property type="entry name" value="CLPTM1"/>
</dbReference>
<dbReference type="WBParaSite" id="maker-unitig_20965-snap-gene-0.3-mRNA-1">
    <property type="protein sequence ID" value="maker-unitig_20965-snap-gene-0.3-mRNA-1"/>
    <property type="gene ID" value="maker-unitig_20965-snap-gene-0.3"/>
</dbReference>
<dbReference type="GO" id="GO:0012505">
    <property type="term" value="C:endomembrane system"/>
    <property type="evidence" value="ECO:0007669"/>
    <property type="project" value="TreeGrafter"/>
</dbReference>
<evidence type="ECO:0000256" key="9">
    <source>
        <dbReference type="ARBA" id="ARBA00036810"/>
    </source>
</evidence>
<comment type="subcellular location">
    <subcellularLocation>
        <location evidence="1">Membrane</location>
        <topology evidence="1">Multi-pass membrane protein</topology>
    </subcellularLocation>
</comment>
<feature type="region of interest" description="Disordered" evidence="15">
    <location>
        <begin position="572"/>
        <end position="601"/>
    </location>
</feature>
<accession>A0A1I8F562</accession>
<keyword evidence="4 16" id="KW-1133">Transmembrane helix</keyword>
<proteinExistence type="inferred from homology"/>
<dbReference type="Pfam" id="PF05602">
    <property type="entry name" value="CLPTM1"/>
    <property type="match status" value="1"/>
</dbReference>
<evidence type="ECO:0000256" key="14">
    <source>
        <dbReference type="ARBA" id="ARBA00093208"/>
    </source>
</evidence>
<comment type="catalytic activity">
    <reaction evidence="9">
        <text>6-(alpha-D-glucosaminyl)-(1-octadecanoyl,2-(9Z)-octadecenoyl-sn-glycero-3-phospho)-1D-myo-inositol(in) = 6-(alpha-D-glucosaminyl)-(1-octadecanoyl,2-(9Z)-octadecenoyl-sn-glycero-3-phospho)-1D-myo-inositol(out)</text>
        <dbReference type="Rhea" id="RHEA:71495"/>
        <dbReference type="ChEBI" id="CHEBI:190691"/>
    </reaction>
</comment>
<comment type="catalytic activity">
    <reaction evidence="8">
        <text>a 1,2-diacyl-sn-glycero-3-phospho-(1D-myo-inositol)(in) = a 1,2-diacyl-sn-glycero-3-phospho-(1D-myo-inositol)(out)</text>
        <dbReference type="Rhea" id="RHEA:38691"/>
        <dbReference type="ChEBI" id="CHEBI:57880"/>
    </reaction>
</comment>
<feature type="region of interest" description="Disordered" evidence="15">
    <location>
        <begin position="402"/>
        <end position="425"/>
    </location>
</feature>
<evidence type="ECO:0000256" key="4">
    <source>
        <dbReference type="ARBA" id="ARBA00022989"/>
    </source>
</evidence>
<evidence type="ECO:0000256" key="13">
    <source>
        <dbReference type="ARBA" id="ARBA00045827"/>
    </source>
</evidence>
<dbReference type="PANTHER" id="PTHR21347">
    <property type="entry name" value="CLEFT LIP AND PALATE ASSOCIATED TRANSMEMBRANE PROTEIN-RELATED"/>
    <property type="match status" value="1"/>
</dbReference>
<evidence type="ECO:0000256" key="10">
    <source>
        <dbReference type="ARBA" id="ARBA00040905"/>
    </source>
</evidence>
<evidence type="ECO:0000256" key="11">
    <source>
        <dbReference type="ARBA" id="ARBA00042320"/>
    </source>
</evidence>
<dbReference type="GO" id="GO:0016020">
    <property type="term" value="C:membrane"/>
    <property type="evidence" value="ECO:0007669"/>
    <property type="project" value="UniProtKB-SubCell"/>
</dbReference>
<feature type="compositionally biased region" description="Low complexity" evidence="15">
    <location>
        <begin position="338"/>
        <end position="350"/>
    </location>
</feature>
<dbReference type="Proteomes" id="UP000095280">
    <property type="component" value="Unplaced"/>
</dbReference>
<evidence type="ECO:0000256" key="6">
    <source>
        <dbReference type="ARBA" id="ARBA00024615"/>
    </source>
</evidence>
<organism evidence="17 18">
    <name type="scientific">Macrostomum lignano</name>
    <dbReference type="NCBI Taxonomy" id="282301"/>
    <lineage>
        <taxon>Eukaryota</taxon>
        <taxon>Metazoa</taxon>
        <taxon>Spiralia</taxon>
        <taxon>Lophotrochozoa</taxon>
        <taxon>Platyhelminthes</taxon>
        <taxon>Rhabditophora</taxon>
        <taxon>Macrostomorpha</taxon>
        <taxon>Macrostomida</taxon>
        <taxon>Macrostomidae</taxon>
        <taxon>Macrostomum</taxon>
    </lineage>
</organism>
<evidence type="ECO:0000256" key="7">
    <source>
        <dbReference type="ARBA" id="ARBA00024631"/>
    </source>
</evidence>
<keyword evidence="3 16" id="KW-0812">Transmembrane</keyword>
<evidence type="ECO:0000313" key="17">
    <source>
        <dbReference type="Proteomes" id="UP000095280"/>
    </source>
</evidence>
<comment type="catalytic activity">
    <reaction evidence="6">
        <text>a 1,2-diacyl-sn-glycero-3-phosphoethanolamine(in) = a 1,2-diacyl-sn-glycero-3-phosphoethanolamine(out)</text>
        <dbReference type="Rhea" id="RHEA:38895"/>
        <dbReference type="ChEBI" id="CHEBI:64612"/>
    </reaction>
</comment>
<keyword evidence="5 16" id="KW-0472">Membrane</keyword>
<feature type="compositionally biased region" description="Low complexity" evidence="15">
    <location>
        <begin position="402"/>
        <end position="411"/>
    </location>
</feature>
<evidence type="ECO:0000256" key="5">
    <source>
        <dbReference type="ARBA" id="ARBA00023136"/>
    </source>
</evidence>
<sequence length="601" mass="65198">FSRRRLPANLSASRLSFKEADLVQVNSTDTRACCHPPLRAPSGSFASLQTLELSVESLKSFGFRDTDIDDVKAIFNDTNFYLLLLTIFVSVFHLVFDFLAFKNDIASGGQMDRSVGISSTAVFVALHQRLCGAACTLAEEKTSLLVVAPAACAARHRTVEIVQGVSISFRGLAWAPRSEAERKTGALDSQGTRYLSYVMLLPLCAGAPIYSLMYVPHKSWYSWTINSMANCVYAFGFLFMTPQLFINYKMKSVAHLPWKALTYKPSIPSLTTCLLLLSECPPRTGWPAFRDDVIFIIYMYQRWLYPVDKSRTNEFGQSFDEAEPSSGDAGDKSRDPPRGSSAAAPASPRPLLERRRSGGRRHPGGDGLARQPGQRRSLQQPPKPPLRLAPLRPACAGSVAEFSCSSSSNSRHTSDGRISPTAVTTAPTLKTPRATYFSTLARSGSTPALDSGQLNELRLVRQEEGDGEAEGAEDQAVDADPQHRLPHDRPQVAAPPLLAAASAAARQQASHLVAGIDGGRIGWRRRALVKGAASASAAAAAVELVQVGFHLGASAAAGAWRPRRSLRQLREQLRPLQAPPKQANGFEAEARDSSIPCLLPQ</sequence>
<evidence type="ECO:0000256" key="2">
    <source>
        <dbReference type="ARBA" id="ARBA00009310"/>
    </source>
</evidence>
<name>A0A1I8F562_9PLAT</name>
<evidence type="ECO:0000256" key="3">
    <source>
        <dbReference type="ARBA" id="ARBA00022692"/>
    </source>
</evidence>
<evidence type="ECO:0000256" key="8">
    <source>
        <dbReference type="ARBA" id="ARBA00035895"/>
    </source>
</evidence>
<evidence type="ECO:0000256" key="16">
    <source>
        <dbReference type="SAM" id="Phobius"/>
    </source>
</evidence>
<evidence type="ECO:0000256" key="1">
    <source>
        <dbReference type="ARBA" id="ARBA00004141"/>
    </source>
</evidence>
<comment type="function">
    <text evidence="13">Scramblase that mediates the translocation of glucosaminylphosphatidylinositol (alpha-D-GlcN-(1-6)-(1,2-diacyl-sn-glycero-3-phospho)-1D-myo-inositol, GlcN-PI) across the endoplasmic reticulum (ER) membrane, from the cytosolic leaflet to the luminal leaflet of the ER membrane, where it participates in the biosynthesis of glycosylphosphatidylinositol (GPI). GPI is a lipid glycoconjugate involved in post-translational modification of proteins. Can also translocate 1,2-diacyl-sn-glycero-3-phospho-(1D-myo-inositol) (phosphatidylinositol or PI), as well as several other phospholipids (1,2-diacyl-sn-glycero-3-phosphocholine, 1,2-diacyl-sn-glycero-3-phosphoethanolamine), and N-acetylglucosaminylphosphatidylinositol (GlcNAc-PI) in vitro.</text>
</comment>
<evidence type="ECO:0000313" key="18">
    <source>
        <dbReference type="WBParaSite" id="maker-unitig_20965-snap-gene-0.3-mRNA-1"/>
    </source>
</evidence>
<protein>
    <recommendedName>
        <fullName evidence="10">Lipid scramblase CLPTM1L</fullName>
    </recommendedName>
    <alternativeName>
        <fullName evidence="12">Cisplatin resistance-related protein 9</fullName>
    </alternativeName>
    <alternativeName>
        <fullName evidence="11">Cleft lip and palate transmembrane protein 1-like protein</fullName>
    </alternativeName>
</protein>
<comment type="similarity">
    <text evidence="2">Belongs to the CLPTM1 family.</text>
</comment>
<feature type="transmembrane region" description="Helical" evidence="16">
    <location>
        <begin position="80"/>
        <end position="101"/>
    </location>
</feature>